<dbReference type="GO" id="GO:0005737">
    <property type="term" value="C:cytoplasm"/>
    <property type="evidence" value="ECO:0007669"/>
    <property type="project" value="TreeGrafter"/>
</dbReference>
<organism evidence="4 5">
    <name type="scientific">Vigna mungo</name>
    <name type="common">Black gram</name>
    <name type="synonym">Phaseolus mungo</name>
    <dbReference type="NCBI Taxonomy" id="3915"/>
    <lineage>
        <taxon>Eukaryota</taxon>
        <taxon>Viridiplantae</taxon>
        <taxon>Streptophyta</taxon>
        <taxon>Embryophyta</taxon>
        <taxon>Tracheophyta</taxon>
        <taxon>Spermatophyta</taxon>
        <taxon>Magnoliopsida</taxon>
        <taxon>eudicotyledons</taxon>
        <taxon>Gunneridae</taxon>
        <taxon>Pentapetalae</taxon>
        <taxon>rosids</taxon>
        <taxon>fabids</taxon>
        <taxon>Fabales</taxon>
        <taxon>Fabaceae</taxon>
        <taxon>Papilionoideae</taxon>
        <taxon>50 kb inversion clade</taxon>
        <taxon>NPAAA clade</taxon>
        <taxon>indigoferoid/millettioid clade</taxon>
        <taxon>Phaseoleae</taxon>
        <taxon>Vigna</taxon>
    </lineage>
</organism>
<dbReference type="GO" id="GO:0005634">
    <property type="term" value="C:nucleus"/>
    <property type="evidence" value="ECO:0007669"/>
    <property type="project" value="TreeGrafter"/>
</dbReference>
<dbReference type="PANTHER" id="PTHR13620:SF121">
    <property type="entry name" value="EMB|CAB82946.1-RELATED"/>
    <property type="match status" value="1"/>
</dbReference>
<dbReference type="Proteomes" id="UP001374535">
    <property type="component" value="Chromosome 10"/>
</dbReference>
<name>A0AAQ3RGS2_VIGMU</name>
<dbReference type="EMBL" id="CP144691">
    <property type="protein sequence ID" value="WVY93446.1"/>
    <property type="molecule type" value="Genomic_DNA"/>
</dbReference>
<sequence length="149" mass="16755">MASKFQKGGSEPCCHLTTLHQTLLPHLPTLPSFFHPKDPPQSPCNPNIMFTGVNISADAKRLKEDYGLEVAHCTDVAAMAAEEFDHKEFKRAGLKTLVEKLIGEEIQKPKNVTLSNWELKYLSCGQVQYACVDAYYSYKLGKFLIFDKC</sequence>
<dbReference type="InterPro" id="IPR012337">
    <property type="entry name" value="RNaseH-like_sf"/>
</dbReference>
<dbReference type="GO" id="GO:0008408">
    <property type="term" value="F:3'-5' exonuclease activity"/>
    <property type="evidence" value="ECO:0007669"/>
    <property type="project" value="InterPro"/>
</dbReference>
<keyword evidence="2" id="KW-0378">Hydrolase</keyword>
<feature type="domain" description="3'-5' exonuclease" evidence="3">
    <location>
        <begin position="45"/>
        <end position="144"/>
    </location>
</feature>
<dbReference type="InterPro" id="IPR002562">
    <property type="entry name" value="3'-5'_exonuclease_dom"/>
</dbReference>
<dbReference type="GO" id="GO:0006139">
    <property type="term" value="P:nucleobase-containing compound metabolic process"/>
    <property type="evidence" value="ECO:0007669"/>
    <property type="project" value="InterPro"/>
</dbReference>
<dbReference type="AlphaFoldDB" id="A0AAQ3RGS2"/>
<evidence type="ECO:0000256" key="1">
    <source>
        <dbReference type="ARBA" id="ARBA00022722"/>
    </source>
</evidence>
<dbReference type="GO" id="GO:0003676">
    <property type="term" value="F:nucleic acid binding"/>
    <property type="evidence" value="ECO:0007669"/>
    <property type="project" value="InterPro"/>
</dbReference>
<evidence type="ECO:0000256" key="2">
    <source>
        <dbReference type="ARBA" id="ARBA00022801"/>
    </source>
</evidence>
<dbReference type="InterPro" id="IPR036397">
    <property type="entry name" value="RNaseH_sf"/>
</dbReference>
<accession>A0AAQ3RGS2</accession>
<dbReference type="InterPro" id="IPR051132">
    <property type="entry name" value="3-5_Exonuclease_domain"/>
</dbReference>
<protein>
    <recommendedName>
        <fullName evidence="3">3'-5' exonuclease domain-containing protein</fullName>
    </recommendedName>
</protein>
<gene>
    <name evidence="4" type="ORF">V8G54_032534</name>
</gene>
<dbReference type="Gene3D" id="3.30.420.10">
    <property type="entry name" value="Ribonuclease H-like superfamily/Ribonuclease H"/>
    <property type="match status" value="1"/>
</dbReference>
<dbReference type="SUPFAM" id="SSF53098">
    <property type="entry name" value="Ribonuclease H-like"/>
    <property type="match status" value="1"/>
</dbReference>
<keyword evidence="1" id="KW-0540">Nuclease</keyword>
<evidence type="ECO:0000259" key="3">
    <source>
        <dbReference type="Pfam" id="PF01612"/>
    </source>
</evidence>
<proteinExistence type="predicted"/>
<dbReference type="Pfam" id="PF01612">
    <property type="entry name" value="DNA_pol_A_exo1"/>
    <property type="match status" value="1"/>
</dbReference>
<evidence type="ECO:0000313" key="5">
    <source>
        <dbReference type="Proteomes" id="UP001374535"/>
    </source>
</evidence>
<keyword evidence="5" id="KW-1185">Reference proteome</keyword>
<reference evidence="4 5" key="1">
    <citation type="journal article" date="2023" name="Life. Sci Alliance">
        <title>Evolutionary insights into 3D genome organization and epigenetic landscape of Vigna mungo.</title>
        <authorList>
            <person name="Junaid A."/>
            <person name="Singh B."/>
            <person name="Bhatia S."/>
        </authorList>
    </citation>
    <scope>NUCLEOTIDE SEQUENCE [LARGE SCALE GENOMIC DNA]</scope>
    <source>
        <strain evidence="4">Urdbean</strain>
    </source>
</reference>
<evidence type="ECO:0000313" key="4">
    <source>
        <dbReference type="EMBL" id="WVY93446.1"/>
    </source>
</evidence>
<dbReference type="PANTHER" id="PTHR13620">
    <property type="entry name" value="3-5 EXONUCLEASE"/>
    <property type="match status" value="1"/>
</dbReference>